<dbReference type="AlphaFoldDB" id="A0A7S4JIH5"/>
<gene>
    <name evidence="1" type="ORF">OAUR00152_LOCUS28323</name>
</gene>
<protein>
    <submittedName>
        <fullName evidence="1">Uncharacterized protein</fullName>
    </submittedName>
</protein>
<organism evidence="1">
    <name type="scientific">Odontella aurita</name>
    <dbReference type="NCBI Taxonomy" id="265563"/>
    <lineage>
        <taxon>Eukaryota</taxon>
        <taxon>Sar</taxon>
        <taxon>Stramenopiles</taxon>
        <taxon>Ochrophyta</taxon>
        <taxon>Bacillariophyta</taxon>
        <taxon>Mediophyceae</taxon>
        <taxon>Biddulphiophycidae</taxon>
        <taxon>Eupodiscales</taxon>
        <taxon>Odontellaceae</taxon>
        <taxon>Odontella</taxon>
    </lineage>
</organism>
<name>A0A7S4JIH5_9STRA</name>
<reference evidence="1" key="1">
    <citation type="submission" date="2021-01" db="EMBL/GenBank/DDBJ databases">
        <authorList>
            <person name="Corre E."/>
            <person name="Pelletier E."/>
            <person name="Niang G."/>
            <person name="Scheremetjew M."/>
            <person name="Finn R."/>
            <person name="Kale V."/>
            <person name="Holt S."/>
            <person name="Cochrane G."/>
            <person name="Meng A."/>
            <person name="Brown T."/>
            <person name="Cohen L."/>
        </authorList>
    </citation>
    <scope>NUCLEOTIDE SEQUENCE</scope>
    <source>
        <strain evidence="1">Isolate 1302-5</strain>
    </source>
</reference>
<accession>A0A7S4JIH5</accession>
<sequence length="549" mass="59896">MTRSSIIRPPTPAKRQEASRQWRLPCRPLTYYCTDNTSVVVGLFPNNAGSKTMTTRTLIRLPVNSRTVSAALCLGLSAALIGNVIVNESTAAAPDVPPPVLTGGRVGMADLDRADGIMDRMLTVAEESGRDLMKSSQVLNDGFYTKEPTPGACVDSEDQRYDHASNDKKNAAQCAQYCARHLLYYEHRGFNYNPAIKDCQCLFDDHKIPRPVQKKSKYVEILPHGTGRVRGTDDSGEWANYECYKKNQDAIGSPLDNYVEKRCDLDDSEVLDFVAFNAFEPEPCAALCGRFSMLKTHRGFSVTIEGHCRCLFKEGEVPTERKLSNSGADRWDGGYTFQERFDMYITPADTKCFDTVDTMGSVPKANRLAPPSNNHVFINEFHFRNFQTNEPFVRIVGPKGSSAANFVLVSYQGRDGTAFLQTPLTGTFESNDSSAFGSIKVDLPKSAVRNGKMGADGIALANSQTGECLQFISYASEVEYQRSFQAGTGLCAGEASVPLPVGVTEPRDLPLGSSLQLSGVGNKYDDFSWTGPADAATGTANAGQTLTAI</sequence>
<dbReference type="EMBL" id="HBKQ01041076">
    <property type="protein sequence ID" value="CAE2264597.1"/>
    <property type="molecule type" value="Transcribed_RNA"/>
</dbReference>
<proteinExistence type="predicted"/>
<evidence type="ECO:0000313" key="1">
    <source>
        <dbReference type="EMBL" id="CAE2264597.1"/>
    </source>
</evidence>